<evidence type="ECO:0000313" key="2">
    <source>
        <dbReference type="WBParaSite" id="nRc.2.0.1.t15911-RA"/>
    </source>
</evidence>
<dbReference type="Proteomes" id="UP000887565">
    <property type="component" value="Unplaced"/>
</dbReference>
<protein>
    <submittedName>
        <fullName evidence="2">Transposase</fullName>
    </submittedName>
</protein>
<name>A0A915IQ30_ROMCU</name>
<proteinExistence type="predicted"/>
<dbReference type="InterPro" id="IPR053164">
    <property type="entry name" value="IS1016-like_transposase"/>
</dbReference>
<dbReference type="WBParaSite" id="nRc.2.0.1.t15911-RA">
    <property type="protein sequence ID" value="nRc.2.0.1.t15911-RA"/>
    <property type="gene ID" value="nRc.2.0.1.g15911"/>
</dbReference>
<sequence>MTIILDFWKAYDCLQDEGYEHLKVNHSFHFKDPDTGAHSNSMESLWHAAKVSFPSSGRIKAHIPGNLAGYMFEKRCDGMGLDRAVEFLTLAGLLYRDSDEPVDEVLDDDVDLG</sequence>
<reference evidence="2" key="1">
    <citation type="submission" date="2022-11" db="UniProtKB">
        <authorList>
            <consortium name="WormBaseParasite"/>
        </authorList>
    </citation>
    <scope>IDENTIFICATION</scope>
</reference>
<accession>A0A915IQ30</accession>
<organism evidence="1 2">
    <name type="scientific">Romanomermis culicivorax</name>
    <name type="common">Nematode worm</name>
    <dbReference type="NCBI Taxonomy" id="13658"/>
    <lineage>
        <taxon>Eukaryota</taxon>
        <taxon>Metazoa</taxon>
        <taxon>Ecdysozoa</taxon>
        <taxon>Nematoda</taxon>
        <taxon>Enoplea</taxon>
        <taxon>Dorylaimia</taxon>
        <taxon>Mermithida</taxon>
        <taxon>Mermithoidea</taxon>
        <taxon>Mermithidae</taxon>
        <taxon>Romanomermis</taxon>
    </lineage>
</organism>
<keyword evidence="1" id="KW-1185">Reference proteome</keyword>
<dbReference type="PANTHER" id="PTHR47163">
    <property type="entry name" value="DDE_TNP_IS1595 DOMAIN-CONTAINING PROTEIN"/>
    <property type="match status" value="1"/>
</dbReference>
<dbReference type="AlphaFoldDB" id="A0A915IQ30"/>
<dbReference type="PANTHER" id="PTHR47163:SF2">
    <property type="entry name" value="SI:DKEY-17M8.2"/>
    <property type="match status" value="1"/>
</dbReference>
<evidence type="ECO:0000313" key="1">
    <source>
        <dbReference type="Proteomes" id="UP000887565"/>
    </source>
</evidence>